<keyword evidence="5" id="KW-0378">Hydrolase</keyword>
<evidence type="ECO:0000256" key="5">
    <source>
        <dbReference type="ARBA" id="ARBA00022801"/>
    </source>
</evidence>
<evidence type="ECO:0000256" key="7">
    <source>
        <dbReference type="ARBA" id="ARBA00023049"/>
    </source>
</evidence>
<dbReference type="AlphaFoldDB" id="A0A9Q8USK6"/>
<evidence type="ECO:0000256" key="6">
    <source>
        <dbReference type="ARBA" id="ARBA00022833"/>
    </source>
</evidence>
<reference evidence="10" key="1">
    <citation type="submission" date="2021-12" db="EMBL/GenBank/DDBJ databases">
        <authorList>
            <person name="Zaccaron A."/>
            <person name="Stergiopoulos I."/>
        </authorList>
    </citation>
    <scope>NUCLEOTIDE SEQUENCE</scope>
    <source>
        <strain evidence="10">Race5_Kim</strain>
    </source>
</reference>
<gene>
    <name evidence="10" type="ORF">CLAFUR5_11001</name>
</gene>
<dbReference type="GO" id="GO:0008237">
    <property type="term" value="F:metallopeptidase activity"/>
    <property type="evidence" value="ECO:0007669"/>
    <property type="project" value="UniProtKB-KW"/>
</dbReference>
<dbReference type="Gene3D" id="3.40.390.10">
    <property type="entry name" value="Collagenase (Catalytic Domain)"/>
    <property type="match status" value="1"/>
</dbReference>
<keyword evidence="3" id="KW-0479">Metal-binding</keyword>
<dbReference type="InterPro" id="IPR024079">
    <property type="entry name" value="MetalloPept_cat_dom_sf"/>
</dbReference>
<accession>A0A9Q8USK6</accession>
<keyword evidence="11" id="KW-1185">Reference proteome</keyword>
<name>A0A9Q8USK6_PASFU</name>
<keyword evidence="7 10" id="KW-0482">Metalloprotease</keyword>
<evidence type="ECO:0000256" key="1">
    <source>
        <dbReference type="ARBA" id="ARBA00008721"/>
    </source>
</evidence>
<dbReference type="GO" id="GO:0006508">
    <property type="term" value="P:proteolysis"/>
    <property type="evidence" value="ECO:0007669"/>
    <property type="project" value="UniProtKB-KW"/>
</dbReference>
<dbReference type="OrthoDB" id="536211at2759"/>
<evidence type="ECO:0000256" key="3">
    <source>
        <dbReference type="ARBA" id="ARBA00022723"/>
    </source>
</evidence>
<keyword evidence="4" id="KW-0732">Signal</keyword>
<comment type="similarity">
    <text evidence="1">Belongs to the peptidase M43B family.</text>
</comment>
<dbReference type="KEGG" id="ffu:CLAFUR5_11001"/>
<dbReference type="Proteomes" id="UP000756132">
    <property type="component" value="Chromosome 8"/>
</dbReference>
<evidence type="ECO:0000313" key="11">
    <source>
        <dbReference type="Proteomes" id="UP000756132"/>
    </source>
</evidence>
<dbReference type="EMBL" id="CP090170">
    <property type="protein sequence ID" value="UJO20877.1"/>
    <property type="molecule type" value="Genomic_DNA"/>
</dbReference>
<dbReference type="PANTHER" id="PTHR47466:SF1">
    <property type="entry name" value="METALLOPROTEASE MEP1 (AFU_ORTHOLOGUE AFUA_1G07730)-RELATED"/>
    <property type="match status" value="1"/>
</dbReference>
<keyword evidence="2" id="KW-0645">Protease</keyword>
<evidence type="ECO:0000259" key="9">
    <source>
        <dbReference type="Pfam" id="PF05572"/>
    </source>
</evidence>
<dbReference type="GO" id="GO:0046872">
    <property type="term" value="F:metal ion binding"/>
    <property type="evidence" value="ECO:0007669"/>
    <property type="project" value="UniProtKB-KW"/>
</dbReference>
<organism evidence="10 11">
    <name type="scientific">Passalora fulva</name>
    <name type="common">Tomato leaf mold</name>
    <name type="synonym">Cladosporium fulvum</name>
    <dbReference type="NCBI Taxonomy" id="5499"/>
    <lineage>
        <taxon>Eukaryota</taxon>
        <taxon>Fungi</taxon>
        <taxon>Dikarya</taxon>
        <taxon>Ascomycota</taxon>
        <taxon>Pezizomycotina</taxon>
        <taxon>Dothideomycetes</taxon>
        <taxon>Dothideomycetidae</taxon>
        <taxon>Mycosphaerellales</taxon>
        <taxon>Mycosphaerellaceae</taxon>
        <taxon>Fulvia</taxon>
    </lineage>
</organism>
<sequence>MTSNYFPESAPTAEQKILDGCANLAGSMLGGVRYTAVHEIGHWLDLFHTFQGNSCSGPGDFIPDTPRQLNATGGCPAKSDTCPNQPGNDPIHNFMDYSTDICMTELPRFQSVRMLWMYAKMRFGR</sequence>
<protein>
    <submittedName>
        <fullName evidence="10">Extracellular metalloprotease</fullName>
    </submittedName>
</protein>
<keyword evidence="8" id="KW-1015">Disulfide bond</keyword>
<dbReference type="InterPro" id="IPR008754">
    <property type="entry name" value="Peptidase_M43"/>
</dbReference>
<evidence type="ECO:0000256" key="8">
    <source>
        <dbReference type="ARBA" id="ARBA00023157"/>
    </source>
</evidence>
<evidence type="ECO:0000256" key="4">
    <source>
        <dbReference type="ARBA" id="ARBA00022729"/>
    </source>
</evidence>
<reference evidence="10" key="2">
    <citation type="journal article" date="2022" name="Microb. Genom.">
        <title>A chromosome-scale genome assembly of the tomato pathogen Cladosporium fulvum reveals a compartmentalized genome architecture and the presence of a dispensable chromosome.</title>
        <authorList>
            <person name="Zaccaron A.Z."/>
            <person name="Chen L.H."/>
            <person name="Samaras A."/>
            <person name="Stergiopoulos I."/>
        </authorList>
    </citation>
    <scope>NUCLEOTIDE SEQUENCE</scope>
    <source>
        <strain evidence="10">Race5_Kim</strain>
    </source>
</reference>
<keyword evidence="6" id="KW-0862">Zinc</keyword>
<evidence type="ECO:0000313" key="10">
    <source>
        <dbReference type="EMBL" id="UJO20877.1"/>
    </source>
</evidence>
<dbReference type="PANTHER" id="PTHR47466">
    <property type="match status" value="1"/>
</dbReference>
<feature type="domain" description="Peptidase M43 pregnancy-associated plasma-A" evidence="9">
    <location>
        <begin position="32"/>
        <end position="105"/>
    </location>
</feature>
<proteinExistence type="inferred from homology"/>
<dbReference type="SUPFAM" id="SSF55486">
    <property type="entry name" value="Metalloproteases ('zincins'), catalytic domain"/>
    <property type="match status" value="1"/>
</dbReference>
<dbReference type="Pfam" id="PF05572">
    <property type="entry name" value="Peptidase_M43"/>
    <property type="match status" value="1"/>
</dbReference>
<dbReference type="RefSeq" id="XP_047765243.1">
    <property type="nucleotide sequence ID" value="XM_047910149.1"/>
</dbReference>
<evidence type="ECO:0000256" key="2">
    <source>
        <dbReference type="ARBA" id="ARBA00022670"/>
    </source>
</evidence>
<dbReference type="GeneID" id="71990879"/>